<dbReference type="EMBL" id="CBTB010000247">
    <property type="protein sequence ID" value="CDH34647.1"/>
    <property type="molecule type" value="Genomic_DNA"/>
</dbReference>
<name>A0A077QF09_XENBV</name>
<gene>
    <name evidence="1" type="ORF">XBI1_400017</name>
</gene>
<comment type="caution">
    <text evidence="1">The sequence shown here is derived from an EMBL/GenBank/DDBJ whole genome shotgun (WGS) entry which is preliminary data.</text>
</comment>
<accession>A0A077QF09</accession>
<protein>
    <submittedName>
        <fullName evidence="1">Uncharacterized protein</fullName>
    </submittedName>
</protein>
<organism evidence="1">
    <name type="scientific">Xenorhabdus bovienii str. Intermedium</name>
    <dbReference type="NCBI Taxonomy" id="1379677"/>
    <lineage>
        <taxon>Bacteria</taxon>
        <taxon>Pseudomonadati</taxon>
        <taxon>Pseudomonadota</taxon>
        <taxon>Gammaproteobacteria</taxon>
        <taxon>Enterobacterales</taxon>
        <taxon>Morganellaceae</taxon>
        <taxon>Xenorhabdus</taxon>
    </lineage>
</organism>
<evidence type="ECO:0000313" key="1">
    <source>
        <dbReference type="EMBL" id="CDH34647.1"/>
    </source>
</evidence>
<proteinExistence type="predicted"/>
<dbReference type="AlphaFoldDB" id="A0A077QF09"/>
<sequence length="44" mass="5362">MIKSNTYKCFKFKEITINMKNKMSKYPLSSLLKNYRIIFLIKIK</sequence>
<dbReference type="Proteomes" id="UP000028480">
    <property type="component" value="Unassembled WGS sequence"/>
</dbReference>
<reference evidence="1" key="1">
    <citation type="submission" date="2013-07" db="EMBL/GenBank/DDBJ databases">
        <title>Sub-species coevolution in mutualistic symbiosis.</title>
        <authorList>
            <person name="Murfin K."/>
            <person name="Klassen J."/>
            <person name="Lee M."/>
            <person name="Forst S."/>
            <person name="Stock P."/>
            <person name="Goodrich-Blair H."/>
        </authorList>
    </citation>
    <scope>NUCLEOTIDE SEQUENCE [LARGE SCALE GENOMIC DNA]</scope>
    <source>
        <strain evidence="1">Intermedium</strain>
    </source>
</reference>
<dbReference type="HOGENOM" id="CLU_3223959_0_0_6"/>